<gene>
    <name evidence="2" type="ORF">BXY64_2822</name>
</gene>
<dbReference type="InterPro" id="IPR017927">
    <property type="entry name" value="FAD-bd_FR_type"/>
</dbReference>
<keyword evidence="3" id="KW-1185">Reference proteome</keyword>
<dbReference type="InterPro" id="IPR017938">
    <property type="entry name" value="Riboflavin_synthase-like_b-brl"/>
</dbReference>
<protein>
    <submittedName>
        <fullName evidence="2">Ferredoxin--NADP+ reductase</fullName>
    </submittedName>
</protein>
<reference evidence="2 3" key="1">
    <citation type="submission" date="2018-09" db="EMBL/GenBank/DDBJ databases">
        <title>Genomic Encyclopedia of Archaeal and Bacterial Type Strains, Phase II (KMG-II): from individual species to whole genera.</title>
        <authorList>
            <person name="Goeker M."/>
        </authorList>
    </citation>
    <scope>NUCLEOTIDE SEQUENCE [LARGE SCALE GENOMIC DNA]</scope>
    <source>
        <strain evidence="2 3">DSM 21950</strain>
    </source>
</reference>
<dbReference type="InterPro" id="IPR050415">
    <property type="entry name" value="MRET"/>
</dbReference>
<evidence type="ECO:0000313" key="2">
    <source>
        <dbReference type="EMBL" id="RKD99841.1"/>
    </source>
</evidence>
<dbReference type="EMBL" id="RAPQ01000010">
    <property type="protein sequence ID" value="RKD99841.1"/>
    <property type="molecule type" value="Genomic_DNA"/>
</dbReference>
<dbReference type="Pfam" id="PF00175">
    <property type="entry name" value="NAD_binding_1"/>
    <property type="match status" value="1"/>
</dbReference>
<dbReference type="PROSITE" id="PS51384">
    <property type="entry name" value="FAD_FR"/>
    <property type="match status" value="1"/>
</dbReference>
<dbReference type="SUPFAM" id="SSF63380">
    <property type="entry name" value="Riboflavin synthase domain-like"/>
    <property type="match status" value="1"/>
</dbReference>
<name>A0A419WWK3_9BACT</name>
<accession>A0A419WWK3</accession>
<dbReference type="InterPro" id="IPR001433">
    <property type="entry name" value="OxRdtase_FAD/NAD-bd"/>
</dbReference>
<dbReference type="AlphaFoldDB" id="A0A419WWK3"/>
<dbReference type="InterPro" id="IPR039261">
    <property type="entry name" value="FNR_nucleotide-bd"/>
</dbReference>
<dbReference type="SUPFAM" id="SSF52343">
    <property type="entry name" value="Ferredoxin reductase-like, C-terminal NADP-linked domain"/>
    <property type="match status" value="1"/>
</dbReference>
<evidence type="ECO:0000313" key="3">
    <source>
        <dbReference type="Proteomes" id="UP000284531"/>
    </source>
</evidence>
<evidence type="ECO:0000259" key="1">
    <source>
        <dbReference type="PROSITE" id="PS51384"/>
    </source>
</evidence>
<dbReference type="Proteomes" id="UP000284531">
    <property type="component" value="Unassembled WGS sequence"/>
</dbReference>
<dbReference type="PANTHER" id="PTHR47354:SF5">
    <property type="entry name" value="PROTEIN RFBI"/>
    <property type="match status" value="1"/>
</dbReference>
<dbReference type="RefSeq" id="WP_120240607.1">
    <property type="nucleotide sequence ID" value="NZ_RAPQ01000010.1"/>
</dbReference>
<dbReference type="Gene3D" id="2.40.30.10">
    <property type="entry name" value="Translation factors"/>
    <property type="match status" value="1"/>
</dbReference>
<dbReference type="PANTHER" id="PTHR47354">
    <property type="entry name" value="NADH OXIDOREDUCTASE HCR"/>
    <property type="match status" value="1"/>
</dbReference>
<dbReference type="Gene3D" id="3.40.50.80">
    <property type="entry name" value="Nucleotide-binding domain of ferredoxin-NADP reductase (FNR) module"/>
    <property type="match status" value="1"/>
</dbReference>
<comment type="caution">
    <text evidence="2">The sequence shown here is derived from an EMBL/GenBank/DDBJ whole genome shotgun (WGS) entry which is preliminary data.</text>
</comment>
<proteinExistence type="predicted"/>
<organism evidence="2 3">
    <name type="scientific">Marinifilum flexuosum</name>
    <dbReference type="NCBI Taxonomy" id="1117708"/>
    <lineage>
        <taxon>Bacteria</taxon>
        <taxon>Pseudomonadati</taxon>
        <taxon>Bacteroidota</taxon>
        <taxon>Bacteroidia</taxon>
        <taxon>Marinilabiliales</taxon>
        <taxon>Marinifilaceae</taxon>
    </lineage>
</organism>
<feature type="domain" description="FAD-binding FR-type" evidence="1">
    <location>
        <begin position="9"/>
        <end position="104"/>
    </location>
</feature>
<dbReference type="OrthoDB" id="9789468at2"/>
<dbReference type="GO" id="GO:0016491">
    <property type="term" value="F:oxidoreductase activity"/>
    <property type="evidence" value="ECO:0007669"/>
    <property type="project" value="InterPro"/>
</dbReference>
<sequence length="223" mass="25315">MNSNTDQKNKLHTTSILENNEISPGVYVLKFKKIKDFKAGQYLGLTTDLSVTPRLYTIASGIQDDEVNILYNLKDDGWLTPRLSEIKPGTELFVTDPDGDFNDDSSPAWWIASGTGIAPFSSMFRSGLKENKTLIHGGRHTHSFYFENEFLPEMGENYIRCCSQESGDGLYSGRLTRYLQDIPELPKNCRFFLCGSPEMVVEVRDLLINRGVEYNKIVAEIYF</sequence>